<dbReference type="AlphaFoldDB" id="A0A1I5QLB5"/>
<keyword evidence="12" id="KW-0479">Metal-binding</keyword>
<evidence type="ECO:0000256" key="12">
    <source>
        <dbReference type="HAMAP-Rule" id="MF_00454"/>
    </source>
</evidence>
<organism evidence="13 14">
    <name type="scientific">Sphingomonas rubra</name>
    <dbReference type="NCBI Taxonomy" id="634430"/>
    <lineage>
        <taxon>Bacteria</taxon>
        <taxon>Pseudomonadati</taxon>
        <taxon>Pseudomonadota</taxon>
        <taxon>Alphaproteobacteria</taxon>
        <taxon>Sphingomonadales</taxon>
        <taxon>Sphingomonadaceae</taxon>
        <taxon>Sphingomonas</taxon>
    </lineage>
</organism>
<evidence type="ECO:0000256" key="8">
    <source>
        <dbReference type="ARBA" id="ARBA00023136"/>
    </source>
</evidence>
<gene>
    <name evidence="12" type="primary">fluC</name>
    <name evidence="12" type="synonym">crcB</name>
    <name evidence="13" type="ORF">SAMN04488241_102134</name>
</gene>
<dbReference type="RefSeq" id="WP_177200070.1">
    <property type="nucleotide sequence ID" value="NZ_FOXP01000002.1"/>
</dbReference>
<evidence type="ECO:0000256" key="10">
    <source>
        <dbReference type="ARBA" id="ARBA00035120"/>
    </source>
</evidence>
<evidence type="ECO:0000256" key="4">
    <source>
        <dbReference type="ARBA" id="ARBA00022692"/>
    </source>
</evidence>
<comment type="activity regulation">
    <text evidence="12">Na(+) is not transported, but it plays an essential structural role and its presence is essential for fluoride channel function.</text>
</comment>
<evidence type="ECO:0000256" key="3">
    <source>
        <dbReference type="ARBA" id="ARBA00022519"/>
    </source>
</evidence>
<feature type="transmembrane region" description="Helical" evidence="12">
    <location>
        <begin position="32"/>
        <end position="53"/>
    </location>
</feature>
<keyword evidence="12" id="KW-0813">Transport</keyword>
<evidence type="ECO:0000256" key="9">
    <source>
        <dbReference type="ARBA" id="ARBA00023303"/>
    </source>
</evidence>
<evidence type="ECO:0000313" key="13">
    <source>
        <dbReference type="EMBL" id="SFP47012.1"/>
    </source>
</evidence>
<dbReference type="PANTHER" id="PTHR28259:SF1">
    <property type="entry name" value="FLUORIDE EXPORT PROTEIN 1-RELATED"/>
    <property type="match status" value="1"/>
</dbReference>
<dbReference type="GO" id="GO:0046872">
    <property type="term" value="F:metal ion binding"/>
    <property type="evidence" value="ECO:0007669"/>
    <property type="project" value="UniProtKB-KW"/>
</dbReference>
<dbReference type="Pfam" id="PF02537">
    <property type="entry name" value="CRCB"/>
    <property type="match status" value="1"/>
</dbReference>
<sequence length="123" mass="12144">MNLLLVMTGGALGAGARHLSGRATLALFGPGLPVGTLAVNLVGGLLMGVLAGLLARSVTGEPWRLFLGVGVLGGFTTFSAFSLDTVMLAERGQPLLALGYVLVSVAGSIAALVAGLSLARAAA</sequence>
<dbReference type="EMBL" id="FOXP01000002">
    <property type="protein sequence ID" value="SFP47012.1"/>
    <property type="molecule type" value="Genomic_DNA"/>
</dbReference>
<keyword evidence="14" id="KW-1185">Reference proteome</keyword>
<proteinExistence type="inferred from homology"/>
<comment type="subcellular location">
    <subcellularLocation>
        <location evidence="1 12">Cell membrane</location>
        <topology evidence="1 12">Multi-pass membrane protein</topology>
    </subcellularLocation>
</comment>
<dbReference type="GO" id="GO:0005886">
    <property type="term" value="C:plasma membrane"/>
    <property type="evidence" value="ECO:0007669"/>
    <property type="project" value="UniProtKB-SubCell"/>
</dbReference>
<keyword evidence="5 12" id="KW-1133">Transmembrane helix</keyword>
<keyword evidence="3" id="KW-0997">Cell inner membrane</keyword>
<dbReference type="Proteomes" id="UP000199586">
    <property type="component" value="Unassembled WGS sequence"/>
</dbReference>
<keyword evidence="7 12" id="KW-0406">Ion transport</keyword>
<accession>A0A1I5QLB5</accession>
<feature type="binding site" evidence="12">
    <location>
        <position position="73"/>
    </location>
    <ligand>
        <name>Na(+)</name>
        <dbReference type="ChEBI" id="CHEBI:29101"/>
        <note>structural</note>
    </ligand>
</feature>
<evidence type="ECO:0000256" key="7">
    <source>
        <dbReference type="ARBA" id="ARBA00023065"/>
    </source>
</evidence>
<comment type="catalytic activity">
    <reaction evidence="11">
        <text>fluoride(in) = fluoride(out)</text>
        <dbReference type="Rhea" id="RHEA:76159"/>
        <dbReference type="ChEBI" id="CHEBI:17051"/>
    </reaction>
    <physiologicalReaction direction="left-to-right" evidence="11">
        <dbReference type="Rhea" id="RHEA:76160"/>
    </physiologicalReaction>
</comment>
<dbReference type="HAMAP" id="MF_00454">
    <property type="entry name" value="FluC"/>
    <property type="match status" value="1"/>
</dbReference>
<dbReference type="GO" id="GO:0140114">
    <property type="term" value="P:cellular detoxification of fluoride"/>
    <property type="evidence" value="ECO:0007669"/>
    <property type="project" value="UniProtKB-UniRule"/>
</dbReference>
<comment type="function">
    <text evidence="12">Fluoride-specific ion channel. Important for reducing fluoride concentration in the cell, thus reducing its toxicity.</text>
</comment>
<evidence type="ECO:0000256" key="2">
    <source>
        <dbReference type="ARBA" id="ARBA00022475"/>
    </source>
</evidence>
<keyword evidence="8 12" id="KW-0472">Membrane</keyword>
<feature type="transmembrane region" description="Helical" evidence="12">
    <location>
        <begin position="95"/>
        <end position="119"/>
    </location>
</feature>
<dbReference type="PANTHER" id="PTHR28259">
    <property type="entry name" value="FLUORIDE EXPORT PROTEIN 1-RELATED"/>
    <property type="match status" value="1"/>
</dbReference>
<evidence type="ECO:0000256" key="1">
    <source>
        <dbReference type="ARBA" id="ARBA00004651"/>
    </source>
</evidence>
<dbReference type="InterPro" id="IPR003691">
    <property type="entry name" value="FluC"/>
</dbReference>
<keyword evidence="6 12" id="KW-0915">Sodium</keyword>
<dbReference type="NCBIfam" id="TIGR00494">
    <property type="entry name" value="crcB"/>
    <property type="match status" value="1"/>
</dbReference>
<feature type="binding site" evidence="12">
    <location>
        <position position="76"/>
    </location>
    <ligand>
        <name>Na(+)</name>
        <dbReference type="ChEBI" id="CHEBI:29101"/>
        <note>structural</note>
    </ligand>
</feature>
<name>A0A1I5QLB5_9SPHN</name>
<keyword evidence="2 12" id="KW-1003">Cell membrane</keyword>
<reference evidence="14" key="1">
    <citation type="submission" date="2016-10" db="EMBL/GenBank/DDBJ databases">
        <authorList>
            <person name="Varghese N."/>
            <person name="Submissions S."/>
        </authorList>
    </citation>
    <scope>NUCLEOTIDE SEQUENCE [LARGE SCALE GENOMIC DNA]</scope>
    <source>
        <strain evidence="14">CGMCC 1.9113</strain>
    </source>
</reference>
<evidence type="ECO:0000256" key="11">
    <source>
        <dbReference type="ARBA" id="ARBA00035585"/>
    </source>
</evidence>
<evidence type="ECO:0000256" key="6">
    <source>
        <dbReference type="ARBA" id="ARBA00023053"/>
    </source>
</evidence>
<protein>
    <recommendedName>
        <fullName evidence="12">Fluoride-specific ion channel FluC</fullName>
    </recommendedName>
</protein>
<evidence type="ECO:0000256" key="5">
    <source>
        <dbReference type="ARBA" id="ARBA00022989"/>
    </source>
</evidence>
<evidence type="ECO:0000313" key="14">
    <source>
        <dbReference type="Proteomes" id="UP000199586"/>
    </source>
</evidence>
<feature type="transmembrane region" description="Helical" evidence="12">
    <location>
        <begin position="65"/>
        <end position="83"/>
    </location>
</feature>
<dbReference type="GO" id="GO:0062054">
    <property type="term" value="F:fluoride channel activity"/>
    <property type="evidence" value="ECO:0007669"/>
    <property type="project" value="UniProtKB-UniRule"/>
</dbReference>
<comment type="similarity">
    <text evidence="10 12">Belongs to the fluoride channel Fluc/FEX (TC 1.A.43) family.</text>
</comment>
<keyword evidence="9 12" id="KW-0407">Ion channel</keyword>
<dbReference type="STRING" id="634430.SAMN04488241_102134"/>
<keyword evidence="4 12" id="KW-0812">Transmembrane</keyword>